<dbReference type="EMBL" id="JAFNEN010000235">
    <property type="protein sequence ID" value="KAG8188627.1"/>
    <property type="molecule type" value="Genomic_DNA"/>
</dbReference>
<comment type="caution">
    <text evidence="2">The sequence shown here is derived from an EMBL/GenBank/DDBJ whole genome shotgun (WGS) entry which is preliminary data.</text>
</comment>
<name>A0AAV6UXR7_9ARAC</name>
<feature type="compositionally biased region" description="Basic residues" evidence="1">
    <location>
        <begin position="1"/>
        <end position="14"/>
    </location>
</feature>
<accession>A0AAV6UXR7</accession>
<reference evidence="2 3" key="1">
    <citation type="journal article" date="2022" name="Nat. Ecol. Evol.">
        <title>A masculinizing supergene underlies an exaggerated male reproductive morph in a spider.</title>
        <authorList>
            <person name="Hendrickx F."/>
            <person name="De Corte Z."/>
            <person name="Sonet G."/>
            <person name="Van Belleghem S.M."/>
            <person name="Kostlbacher S."/>
            <person name="Vangestel C."/>
        </authorList>
    </citation>
    <scope>NUCLEOTIDE SEQUENCE [LARGE SCALE GENOMIC DNA]</scope>
    <source>
        <strain evidence="2">W744_W776</strain>
    </source>
</reference>
<sequence length="71" mass="7929">MNHSPHTHPHRCPHPRADPRHSSPPRPPNVEYGGTTATIPASQPPTSYDNKNPNLTDGQNRQKKRKSDGEM</sequence>
<feature type="compositionally biased region" description="Basic residues" evidence="1">
    <location>
        <begin position="61"/>
        <end position="71"/>
    </location>
</feature>
<feature type="compositionally biased region" description="Polar residues" evidence="1">
    <location>
        <begin position="35"/>
        <end position="59"/>
    </location>
</feature>
<organism evidence="2 3">
    <name type="scientific">Oedothorax gibbosus</name>
    <dbReference type="NCBI Taxonomy" id="931172"/>
    <lineage>
        <taxon>Eukaryota</taxon>
        <taxon>Metazoa</taxon>
        <taxon>Ecdysozoa</taxon>
        <taxon>Arthropoda</taxon>
        <taxon>Chelicerata</taxon>
        <taxon>Arachnida</taxon>
        <taxon>Araneae</taxon>
        <taxon>Araneomorphae</taxon>
        <taxon>Entelegynae</taxon>
        <taxon>Araneoidea</taxon>
        <taxon>Linyphiidae</taxon>
        <taxon>Erigoninae</taxon>
        <taxon>Oedothorax</taxon>
    </lineage>
</organism>
<feature type="region of interest" description="Disordered" evidence="1">
    <location>
        <begin position="1"/>
        <end position="71"/>
    </location>
</feature>
<dbReference type="AlphaFoldDB" id="A0AAV6UXR7"/>
<protein>
    <submittedName>
        <fullName evidence="2">Uncharacterized protein</fullName>
    </submittedName>
</protein>
<evidence type="ECO:0000313" key="3">
    <source>
        <dbReference type="Proteomes" id="UP000827092"/>
    </source>
</evidence>
<proteinExistence type="predicted"/>
<evidence type="ECO:0000256" key="1">
    <source>
        <dbReference type="SAM" id="MobiDB-lite"/>
    </source>
</evidence>
<gene>
    <name evidence="2" type="ORF">JTE90_005980</name>
</gene>
<dbReference type="Proteomes" id="UP000827092">
    <property type="component" value="Unassembled WGS sequence"/>
</dbReference>
<evidence type="ECO:0000313" key="2">
    <source>
        <dbReference type="EMBL" id="KAG8188627.1"/>
    </source>
</evidence>
<keyword evidence="3" id="KW-1185">Reference proteome</keyword>